<dbReference type="AlphaFoldDB" id="A0A9P4NSJ8"/>
<feature type="compositionally biased region" description="Low complexity" evidence="7">
    <location>
        <begin position="150"/>
        <end position="160"/>
    </location>
</feature>
<comment type="similarity">
    <text evidence="2">Belongs to the TMEM208 family.</text>
</comment>
<evidence type="ECO:0000256" key="6">
    <source>
        <dbReference type="ARBA" id="ARBA00023136"/>
    </source>
</evidence>
<evidence type="ECO:0000256" key="1">
    <source>
        <dbReference type="ARBA" id="ARBA00004477"/>
    </source>
</evidence>
<dbReference type="EMBL" id="MU007032">
    <property type="protein sequence ID" value="KAF2431380.1"/>
    <property type="molecule type" value="Genomic_DNA"/>
</dbReference>
<evidence type="ECO:0008006" key="11">
    <source>
        <dbReference type="Google" id="ProtNLM"/>
    </source>
</evidence>
<proteinExistence type="inferred from homology"/>
<dbReference type="InterPro" id="IPR008506">
    <property type="entry name" value="SND2/TMEM208"/>
</dbReference>
<feature type="transmembrane region" description="Helical" evidence="8">
    <location>
        <begin position="47"/>
        <end position="65"/>
    </location>
</feature>
<feature type="transmembrane region" description="Helical" evidence="8">
    <location>
        <begin position="95"/>
        <end position="112"/>
    </location>
</feature>
<comment type="subcellular location">
    <subcellularLocation>
        <location evidence="1">Endoplasmic reticulum membrane</location>
        <topology evidence="1">Multi-pass membrane protein</topology>
    </subcellularLocation>
</comment>
<evidence type="ECO:0000256" key="3">
    <source>
        <dbReference type="ARBA" id="ARBA00022692"/>
    </source>
</evidence>
<dbReference type="PANTHER" id="PTHR13505">
    <property type="entry name" value="TRANSMEMBRANE PROTEIN 208"/>
    <property type="match status" value="1"/>
</dbReference>
<dbReference type="GO" id="GO:0006624">
    <property type="term" value="P:vacuolar protein processing"/>
    <property type="evidence" value="ECO:0007669"/>
    <property type="project" value="TreeGrafter"/>
</dbReference>
<dbReference type="Pfam" id="PF05620">
    <property type="entry name" value="TMEM208_SND2"/>
    <property type="match status" value="1"/>
</dbReference>
<dbReference type="OrthoDB" id="10012212at2759"/>
<evidence type="ECO:0000256" key="4">
    <source>
        <dbReference type="ARBA" id="ARBA00022824"/>
    </source>
</evidence>
<evidence type="ECO:0000256" key="2">
    <source>
        <dbReference type="ARBA" id="ARBA00009950"/>
    </source>
</evidence>
<keyword evidence="5 8" id="KW-1133">Transmembrane helix</keyword>
<comment type="caution">
    <text evidence="9">The sequence shown here is derived from an EMBL/GenBank/DDBJ whole genome shotgun (WGS) entry which is preliminary data.</text>
</comment>
<dbReference type="PANTHER" id="PTHR13505:SF7">
    <property type="entry name" value="TRANSMEMBRANE PROTEIN 208"/>
    <property type="match status" value="1"/>
</dbReference>
<reference evidence="9" key="1">
    <citation type="journal article" date="2020" name="Stud. Mycol.">
        <title>101 Dothideomycetes genomes: a test case for predicting lifestyles and emergence of pathogens.</title>
        <authorList>
            <person name="Haridas S."/>
            <person name="Albert R."/>
            <person name="Binder M."/>
            <person name="Bloem J."/>
            <person name="Labutti K."/>
            <person name="Salamov A."/>
            <person name="Andreopoulos B."/>
            <person name="Baker S."/>
            <person name="Barry K."/>
            <person name="Bills G."/>
            <person name="Bluhm B."/>
            <person name="Cannon C."/>
            <person name="Castanera R."/>
            <person name="Culley D."/>
            <person name="Daum C."/>
            <person name="Ezra D."/>
            <person name="Gonzalez J."/>
            <person name="Henrissat B."/>
            <person name="Kuo A."/>
            <person name="Liang C."/>
            <person name="Lipzen A."/>
            <person name="Lutzoni F."/>
            <person name="Magnuson J."/>
            <person name="Mondo S."/>
            <person name="Nolan M."/>
            <person name="Ohm R."/>
            <person name="Pangilinan J."/>
            <person name="Park H.-J."/>
            <person name="Ramirez L."/>
            <person name="Alfaro M."/>
            <person name="Sun H."/>
            <person name="Tritt A."/>
            <person name="Yoshinaga Y."/>
            <person name="Zwiers L.-H."/>
            <person name="Turgeon B."/>
            <person name="Goodwin S."/>
            <person name="Spatafora J."/>
            <person name="Crous P."/>
            <person name="Grigoriev I."/>
        </authorList>
    </citation>
    <scope>NUCLEOTIDE SEQUENCE</scope>
    <source>
        <strain evidence="9">CBS 130266</strain>
    </source>
</reference>
<keyword evidence="10" id="KW-1185">Reference proteome</keyword>
<evidence type="ECO:0000256" key="8">
    <source>
        <dbReference type="SAM" id="Phobius"/>
    </source>
</evidence>
<organism evidence="9 10">
    <name type="scientific">Tothia fuscella</name>
    <dbReference type="NCBI Taxonomy" id="1048955"/>
    <lineage>
        <taxon>Eukaryota</taxon>
        <taxon>Fungi</taxon>
        <taxon>Dikarya</taxon>
        <taxon>Ascomycota</taxon>
        <taxon>Pezizomycotina</taxon>
        <taxon>Dothideomycetes</taxon>
        <taxon>Pleosporomycetidae</taxon>
        <taxon>Venturiales</taxon>
        <taxon>Cylindrosympodiaceae</taxon>
        <taxon>Tothia</taxon>
    </lineage>
</organism>
<dbReference type="GO" id="GO:0005789">
    <property type="term" value="C:endoplasmic reticulum membrane"/>
    <property type="evidence" value="ECO:0007669"/>
    <property type="project" value="UniProtKB-SubCell"/>
</dbReference>
<evidence type="ECO:0000256" key="7">
    <source>
        <dbReference type="SAM" id="MobiDB-lite"/>
    </source>
</evidence>
<evidence type="ECO:0000313" key="10">
    <source>
        <dbReference type="Proteomes" id="UP000800235"/>
    </source>
</evidence>
<accession>A0A9P4NSJ8</accession>
<protein>
    <recommendedName>
        <fullName evidence="11">DUF788 domain-containing protein</fullName>
    </recommendedName>
</protein>
<name>A0A9P4NSJ8_9PEZI</name>
<feature type="transmembrane region" description="Helical" evidence="8">
    <location>
        <begin position="118"/>
        <end position="136"/>
    </location>
</feature>
<keyword evidence="4" id="KW-0256">Endoplasmic reticulum</keyword>
<feature type="region of interest" description="Disordered" evidence="7">
    <location>
        <begin position="150"/>
        <end position="177"/>
    </location>
</feature>
<sequence length="177" mass="20326">MAQKAKKTQATRNAAKLDQTRLFTLSIHLFYLFFRMLYFRSTFTRRSFLLYFFLSVPSLLIQYWFEKIGRPAYGSEPGELLKSGEDLDAKGLAEFLWDILYWTWGCIAFTAVLGDKAWFLYLVVPVYGAYAAYTTFTGARQSMAGMAGSAEEGSSIGSQSKRQQKMEKRGGQRMQYR</sequence>
<keyword evidence="6 8" id="KW-0472">Membrane</keyword>
<dbReference type="Proteomes" id="UP000800235">
    <property type="component" value="Unassembled WGS sequence"/>
</dbReference>
<evidence type="ECO:0000313" key="9">
    <source>
        <dbReference type="EMBL" id="KAF2431380.1"/>
    </source>
</evidence>
<keyword evidence="3 8" id="KW-0812">Transmembrane</keyword>
<gene>
    <name evidence="9" type="ORF">EJ08DRAFT_659978</name>
</gene>
<evidence type="ECO:0000256" key="5">
    <source>
        <dbReference type="ARBA" id="ARBA00022989"/>
    </source>
</evidence>
<feature type="transmembrane region" description="Helical" evidence="8">
    <location>
        <begin position="21"/>
        <end position="41"/>
    </location>
</feature>
<dbReference type="GO" id="GO:0005773">
    <property type="term" value="C:vacuole"/>
    <property type="evidence" value="ECO:0007669"/>
    <property type="project" value="GOC"/>
</dbReference>